<protein>
    <recommendedName>
        <fullName evidence="2">Protein argonaute</fullName>
    </recommendedName>
</protein>
<dbReference type="Proteomes" id="UP001336835">
    <property type="component" value="Unassembled WGS sequence"/>
</dbReference>
<dbReference type="RefSeq" id="WP_330108163.1">
    <property type="nucleotide sequence ID" value="NZ_JAZDQT010000002.1"/>
</dbReference>
<dbReference type="Gene3D" id="3.30.420.10">
    <property type="entry name" value="Ribonuclease H-like superfamily/Ribonuclease H"/>
    <property type="match status" value="1"/>
</dbReference>
<evidence type="ECO:0000313" key="4">
    <source>
        <dbReference type="EMBL" id="MEE1945843.1"/>
    </source>
</evidence>
<feature type="domain" description="Piwi" evidence="3">
    <location>
        <begin position="207"/>
        <end position="526"/>
    </location>
</feature>
<evidence type="ECO:0000256" key="1">
    <source>
        <dbReference type="ARBA" id="ARBA00035012"/>
    </source>
</evidence>
<dbReference type="CDD" id="cd04659">
    <property type="entry name" value="Piwi_piwi-like_ProArk"/>
    <property type="match status" value="1"/>
</dbReference>
<evidence type="ECO:0000313" key="5">
    <source>
        <dbReference type="Proteomes" id="UP001336835"/>
    </source>
</evidence>
<keyword evidence="5" id="KW-1185">Reference proteome</keyword>
<dbReference type="InterPro" id="IPR003165">
    <property type="entry name" value="Piwi"/>
</dbReference>
<dbReference type="InterPro" id="IPR036397">
    <property type="entry name" value="RNaseH_sf"/>
</dbReference>
<comment type="similarity">
    <text evidence="1">Belongs to the argonaute family. Long pAgo subfamily.</text>
</comment>
<evidence type="ECO:0000259" key="3">
    <source>
        <dbReference type="SMART" id="SM00950"/>
    </source>
</evidence>
<comment type="caution">
    <text evidence="4">The sequence shown here is derived from an EMBL/GenBank/DDBJ whole genome shotgun (WGS) entry which is preliminary data.</text>
</comment>
<dbReference type="EMBL" id="JAZDQT010000002">
    <property type="protein sequence ID" value="MEE1945843.1"/>
    <property type="molecule type" value="Genomic_DNA"/>
</dbReference>
<sequence length="539" mass="61858">MKVKLLEEPVVEFGNKFLCDDPKMGLTVGGFYSLTSTTHRSEIHFAIIGTKENSEDLTTWINDVSKEIKAEPESFLNASNESDFEIENGIVNVIDEEEKLINSLFENEDGSQHDSDDITFEVNKRVNPDFPGFDSESIFQCKFLNDNSNNRVIKNADIDYIVKKRDKNDELSDKETSQLEKAAYYCELLITQYKDILENFITTRPSICFIIIPDKVVKAIGSLSMGNKFFNLRRYIKAQLIVLPNAIPVQLIIESTLTRTGKRRLQDKSMVAWNFVNACYYKNEGTPWSLDIKDKNTCFIGISFNKVINSDNNNVRASIAQAFNYQGKGLVFIGKQFEWDSLKNQTPSPHLSYDYAKELISMVLKEYERFNRIKPTRVVIHKTTDFWTGAINPNFAETEGLKKGIVDSLGNDVEMDLVTVKSSKFKLLRNTGDYPVIRGTFLEVDRNYGVLYTTGYIPYYETYPGMHIPHPLDIIKFEGDTSITTLSEEILALTKLNFNNCNYYDSLPITIRFAQKVGEIIQYFDDDVTNPPNKYFYYM</sequence>
<name>A0ABU7I8Q0_9SPHI</name>
<dbReference type="SUPFAM" id="SSF53098">
    <property type="entry name" value="Ribonuclease H-like"/>
    <property type="match status" value="1"/>
</dbReference>
<gene>
    <name evidence="4" type="ORF">VRU48_12045</name>
</gene>
<proteinExistence type="inferred from homology"/>
<accession>A0ABU7I8Q0</accession>
<reference evidence="4 5" key="1">
    <citation type="submission" date="2024-01" db="EMBL/GenBank/DDBJ databases">
        <title>Pedobacter sp. nov., isolated from fresh soil.</title>
        <authorList>
            <person name="Le N.T.T."/>
        </authorList>
    </citation>
    <scope>NUCLEOTIDE SEQUENCE [LARGE SCALE GENOMIC DNA]</scope>
    <source>
        <strain evidence="4 5">KR3-3</strain>
    </source>
</reference>
<evidence type="ECO:0000256" key="2">
    <source>
        <dbReference type="ARBA" id="ARBA00035032"/>
    </source>
</evidence>
<dbReference type="SMART" id="SM00950">
    <property type="entry name" value="Piwi"/>
    <property type="match status" value="1"/>
</dbReference>
<organism evidence="4 5">
    <name type="scientific">Pedobacter albus</name>
    <dbReference type="NCBI Taxonomy" id="3113905"/>
    <lineage>
        <taxon>Bacteria</taxon>
        <taxon>Pseudomonadati</taxon>
        <taxon>Bacteroidota</taxon>
        <taxon>Sphingobacteriia</taxon>
        <taxon>Sphingobacteriales</taxon>
        <taxon>Sphingobacteriaceae</taxon>
        <taxon>Pedobacter</taxon>
    </lineage>
</organism>
<dbReference type="InterPro" id="IPR012337">
    <property type="entry name" value="RNaseH-like_sf"/>
</dbReference>
<dbReference type="Gene3D" id="3.40.50.2300">
    <property type="match status" value="1"/>
</dbReference>